<dbReference type="OrthoDB" id="5292901at2"/>
<dbReference type="SUPFAM" id="SSF48498">
    <property type="entry name" value="Tetracyclin repressor-like, C-terminal domain"/>
    <property type="match status" value="1"/>
</dbReference>
<accession>A0A1M4VBR7</accession>
<dbReference type="Proteomes" id="UP000184533">
    <property type="component" value="Unassembled WGS sequence"/>
</dbReference>
<dbReference type="AlphaFoldDB" id="A0A1M4VBR7"/>
<dbReference type="InterPro" id="IPR001647">
    <property type="entry name" value="HTH_TetR"/>
</dbReference>
<gene>
    <name evidence="6" type="ORF">SAMN02745223_00832</name>
</gene>
<protein>
    <submittedName>
        <fullName evidence="6">Transcriptional regulator, TetR family</fullName>
    </submittedName>
</protein>
<keyword evidence="3" id="KW-0804">Transcription</keyword>
<dbReference type="PANTHER" id="PTHR47506:SF1">
    <property type="entry name" value="HTH-TYPE TRANSCRIPTIONAL REGULATOR YJDC"/>
    <property type="match status" value="1"/>
</dbReference>
<evidence type="ECO:0000256" key="3">
    <source>
        <dbReference type="ARBA" id="ARBA00023163"/>
    </source>
</evidence>
<evidence type="ECO:0000256" key="2">
    <source>
        <dbReference type="ARBA" id="ARBA00023125"/>
    </source>
</evidence>
<feature type="DNA-binding region" description="H-T-H motif" evidence="4">
    <location>
        <begin position="27"/>
        <end position="46"/>
    </location>
</feature>
<dbReference type="SUPFAM" id="SSF46689">
    <property type="entry name" value="Homeodomain-like"/>
    <property type="match status" value="1"/>
</dbReference>
<dbReference type="PANTHER" id="PTHR47506">
    <property type="entry name" value="TRANSCRIPTIONAL REGULATORY PROTEIN"/>
    <property type="match status" value="1"/>
</dbReference>
<proteinExistence type="predicted"/>
<evidence type="ECO:0000313" key="7">
    <source>
        <dbReference type="Proteomes" id="UP000184533"/>
    </source>
</evidence>
<evidence type="ECO:0000259" key="5">
    <source>
        <dbReference type="PROSITE" id="PS50977"/>
    </source>
</evidence>
<keyword evidence="2 4" id="KW-0238">DNA-binding</keyword>
<evidence type="ECO:0000256" key="1">
    <source>
        <dbReference type="ARBA" id="ARBA00023015"/>
    </source>
</evidence>
<organism evidence="6 7">
    <name type="scientific">Devosia limi DSM 17137</name>
    <dbReference type="NCBI Taxonomy" id="1121477"/>
    <lineage>
        <taxon>Bacteria</taxon>
        <taxon>Pseudomonadati</taxon>
        <taxon>Pseudomonadota</taxon>
        <taxon>Alphaproteobacteria</taxon>
        <taxon>Hyphomicrobiales</taxon>
        <taxon>Devosiaceae</taxon>
        <taxon>Devosia</taxon>
    </lineage>
</organism>
<dbReference type="InterPro" id="IPR009057">
    <property type="entry name" value="Homeodomain-like_sf"/>
</dbReference>
<dbReference type="Gene3D" id="1.10.357.10">
    <property type="entry name" value="Tetracycline Repressor, domain 2"/>
    <property type="match status" value="1"/>
</dbReference>
<name>A0A1M4VBR7_9HYPH</name>
<feature type="domain" description="HTH tetR-type" evidence="5">
    <location>
        <begin position="4"/>
        <end position="64"/>
    </location>
</feature>
<evidence type="ECO:0000256" key="4">
    <source>
        <dbReference type="PROSITE-ProRule" id="PRU00335"/>
    </source>
</evidence>
<dbReference type="PROSITE" id="PS01081">
    <property type="entry name" value="HTH_TETR_1"/>
    <property type="match status" value="1"/>
</dbReference>
<dbReference type="EMBL" id="FQVC01000002">
    <property type="protein sequence ID" value="SHE66376.1"/>
    <property type="molecule type" value="Genomic_DNA"/>
</dbReference>
<dbReference type="PRINTS" id="PR00455">
    <property type="entry name" value="HTHTETR"/>
</dbReference>
<dbReference type="PROSITE" id="PS50977">
    <property type="entry name" value="HTH_TETR_2"/>
    <property type="match status" value="1"/>
</dbReference>
<evidence type="ECO:0000313" key="6">
    <source>
        <dbReference type="EMBL" id="SHE66376.1"/>
    </source>
</evidence>
<reference evidence="6 7" key="1">
    <citation type="submission" date="2016-11" db="EMBL/GenBank/DDBJ databases">
        <authorList>
            <person name="Jaros S."/>
            <person name="Januszkiewicz K."/>
            <person name="Wedrychowicz H."/>
        </authorList>
    </citation>
    <scope>NUCLEOTIDE SEQUENCE [LARGE SCALE GENOMIC DNA]</scope>
    <source>
        <strain evidence="6 7">DSM 17137</strain>
    </source>
</reference>
<sequence length="193" mass="21175">MPMKETRDTIIEHAFSLFMERGYDSASLADIVKASGLSKGAVYHHFRDKQELHDAAIEHFFLRFFGAGTSAPSPDESLAAVLDDLVAGYERLLLSVATVTPDQNAYYRFLFSILPKVRVTLQEAIAATRARLTQAARNDQNAGLLAMAHKPEDVADQCLAMIEGTGLLATLEGRTDAPDAMRRMLGGYRASLQ</sequence>
<dbReference type="InterPro" id="IPR036271">
    <property type="entry name" value="Tet_transcr_reg_TetR-rel_C_sf"/>
</dbReference>
<dbReference type="GO" id="GO:0003677">
    <property type="term" value="F:DNA binding"/>
    <property type="evidence" value="ECO:0007669"/>
    <property type="project" value="UniProtKB-UniRule"/>
</dbReference>
<keyword evidence="1" id="KW-0805">Transcription regulation</keyword>
<dbReference type="InterPro" id="IPR023772">
    <property type="entry name" value="DNA-bd_HTH_TetR-type_CS"/>
</dbReference>
<dbReference type="Pfam" id="PF00440">
    <property type="entry name" value="TetR_N"/>
    <property type="match status" value="1"/>
</dbReference>